<dbReference type="Proteomes" id="UP000534207">
    <property type="component" value="Unassembled WGS sequence"/>
</dbReference>
<dbReference type="InterPro" id="IPR009081">
    <property type="entry name" value="PP-bd_ACP"/>
</dbReference>
<dbReference type="InterPro" id="IPR036736">
    <property type="entry name" value="ACP-like_sf"/>
</dbReference>
<dbReference type="AlphaFoldDB" id="A0A7K4NTQ5"/>
<dbReference type="Gene3D" id="1.10.1200.10">
    <property type="entry name" value="ACP-like"/>
    <property type="match status" value="1"/>
</dbReference>
<evidence type="ECO:0000313" key="2">
    <source>
        <dbReference type="EMBL" id="NWK06327.1"/>
    </source>
</evidence>
<dbReference type="EMBL" id="JACASW010000005">
    <property type="protein sequence ID" value="NWK06327.1"/>
    <property type="molecule type" value="Genomic_DNA"/>
</dbReference>
<feature type="domain" description="Carrier" evidence="1">
    <location>
        <begin position="1"/>
        <end position="74"/>
    </location>
</feature>
<gene>
    <name evidence="2" type="ORF">HX827_03180</name>
</gene>
<accession>A0A7K4NTQ5</accession>
<evidence type="ECO:0000259" key="1">
    <source>
        <dbReference type="PROSITE" id="PS50075"/>
    </source>
</evidence>
<reference evidence="2 3" key="1">
    <citation type="journal article" date="2019" name="Environ. Microbiol.">
        <title>Genomics insights into ecotype formation of ammonia-oxidizing archaea in the deep ocean.</title>
        <authorList>
            <person name="Wang Y."/>
            <person name="Huang J.M."/>
            <person name="Cui G.J."/>
            <person name="Nunoura T."/>
            <person name="Takaki Y."/>
            <person name="Li W.L."/>
            <person name="Li J."/>
            <person name="Gao Z.M."/>
            <person name="Takai K."/>
            <person name="Zhang A.Q."/>
            <person name="Stepanauskas R."/>
        </authorList>
    </citation>
    <scope>NUCLEOTIDE SEQUENCE [LARGE SCALE GENOMIC DNA]</scope>
    <source>
        <strain evidence="2 3">G13</strain>
    </source>
</reference>
<name>A0A7K4NTQ5_9ARCH</name>
<dbReference type="SUPFAM" id="SSF47336">
    <property type="entry name" value="ACP-like"/>
    <property type="match status" value="1"/>
</dbReference>
<protein>
    <submittedName>
        <fullName evidence="2">Acyl carrier protein</fullName>
    </submittedName>
</protein>
<sequence>MTKTLFEIVSRVMNIPMEKISDISGPNSIPDWDSFNMFVLLDEIEKEFDVKFSLEETLEIKTVGDFRKKLEGKNK</sequence>
<proteinExistence type="predicted"/>
<organism evidence="2 3">
    <name type="scientific">Marine Group I thaumarchaeote</name>
    <dbReference type="NCBI Taxonomy" id="2511932"/>
    <lineage>
        <taxon>Archaea</taxon>
        <taxon>Nitrososphaerota</taxon>
        <taxon>Marine Group I</taxon>
    </lineage>
</organism>
<comment type="caution">
    <text evidence="2">The sequence shown here is derived from an EMBL/GenBank/DDBJ whole genome shotgun (WGS) entry which is preliminary data.</text>
</comment>
<dbReference type="PROSITE" id="PS50075">
    <property type="entry name" value="CARRIER"/>
    <property type="match status" value="1"/>
</dbReference>
<evidence type="ECO:0000313" key="3">
    <source>
        <dbReference type="Proteomes" id="UP000534207"/>
    </source>
</evidence>